<dbReference type="Proteomes" id="UP000824596">
    <property type="component" value="Unassembled WGS sequence"/>
</dbReference>
<evidence type="ECO:0000313" key="2">
    <source>
        <dbReference type="Proteomes" id="UP000824596"/>
    </source>
</evidence>
<dbReference type="GeneID" id="68351487"/>
<accession>A0A9P8SM44</accession>
<gene>
    <name evidence="1" type="ORF">HRG_02358</name>
</gene>
<proteinExistence type="predicted"/>
<evidence type="ECO:0000313" key="1">
    <source>
        <dbReference type="EMBL" id="KAH0966949.1"/>
    </source>
</evidence>
<sequence>MNTAKGVKDTKMEMRRKAGEIAKLMKKQLTKETLGKDIPAITESITPDMARVLHHGTPENSDNKTFQRAQQCLTSLQDLVRSYEILNQGSINTQEPTRTHWDQDEANLRALNESAMGVAFRILNGIVMPHANNGLVEDRAKTDGSSDIDTMATELLAEAKPQRGDVTWGMTARDIFRVLSGTVGLLPEAQQKSHG</sequence>
<comment type="caution">
    <text evidence="1">The sequence shown here is derived from an EMBL/GenBank/DDBJ whole genome shotgun (WGS) entry which is preliminary data.</text>
</comment>
<keyword evidence="2" id="KW-1185">Reference proteome</keyword>
<organism evidence="1 2">
    <name type="scientific">Hirsutella rhossiliensis</name>
    <dbReference type="NCBI Taxonomy" id="111463"/>
    <lineage>
        <taxon>Eukaryota</taxon>
        <taxon>Fungi</taxon>
        <taxon>Dikarya</taxon>
        <taxon>Ascomycota</taxon>
        <taxon>Pezizomycotina</taxon>
        <taxon>Sordariomycetes</taxon>
        <taxon>Hypocreomycetidae</taxon>
        <taxon>Hypocreales</taxon>
        <taxon>Ophiocordycipitaceae</taxon>
        <taxon>Hirsutella</taxon>
    </lineage>
</organism>
<name>A0A9P8SM44_9HYPO</name>
<dbReference type="OrthoDB" id="3598799at2759"/>
<dbReference type="RefSeq" id="XP_044724462.1">
    <property type="nucleotide sequence ID" value="XM_044860829.1"/>
</dbReference>
<dbReference type="AlphaFoldDB" id="A0A9P8SM44"/>
<reference evidence="1" key="1">
    <citation type="submission" date="2021-09" db="EMBL/GenBank/DDBJ databases">
        <title>A high-quality genome of the endoparasitic fungus Hirsutella rhossiliensis with a comparison of Hirsutella genomes reveals transposable elements contributing to genome size variation.</title>
        <authorList>
            <person name="Lin R."/>
            <person name="Jiao Y."/>
            <person name="Sun X."/>
            <person name="Ling J."/>
            <person name="Xie B."/>
            <person name="Cheng X."/>
        </authorList>
    </citation>
    <scope>NUCLEOTIDE SEQUENCE</scope>
    <source>
        <strain evidence="1">HR02</strain>
    </source>
</reference>
<protein>
    <submittedName>
        <fullName evidence="1">Uncharacterized protein</fullName>
    </submittedName>
</protein>
<dbReference type="EMBL" id="JAIZPD010000002">
    <property type="protein sequence ID" value="KAH0966949.1"/>
    <property type="molecule type" value="Genomic_DNA"/>
</dbReference>